<dbReference type="EMBL" id="JAVLVU010000001">
    <property type="protein sequence ID" value="MDT3405488.1"/>
    <property type="molecule type" value="Genomic_DNA"/>
</dbReference>
<keyword evidence="4" id="KW-1185">Reference proteome</keyword>
<evidence type="ECO:0000256" key="1">
    <source>
        <dbReference type="SAM" id="MobiDB-lite"/>
    </source>
</evidence>
<organism evidence="3 4">
    <name type="scientific">Mucilaginibacter terrae</name>
    <dbReference type="NCBI Taxonomy" id="1955052"/>
    <lineage>
        <taxon>Bacteria</taxon>
        <taxon>Pseudomonadati</taxon>
        <taxon>Bacteroidota</taxon>
        <taxon>Sphingobacteriia</taxon>
        <taxon>Sphingobacteriales</taxon>
        <taxon>Sphingobacteriaceae</taxon>
        <taxon>Mucilaginibacter</taxon>
    </lineage>
</organism>
<proteinExistence type="predicted"/>
<keyword evidence="2" id="KW-0732">Signal</keyword>
<accession>A0ABU3H0E2</accession>
<feature type="chain" id="PRO_5045410956" evidence="2">
    <location>
        <begin position="23"/>
        <end position="130"/>
    </location>
</feature>
<feature type="compositionally biased region" description="Basic and acidic residues" evidence="1">
    <location>
        <begin position="61"/>
        <end position="76"/>
    </location>
</feature>
<gene>
    <name evidence="3" type="ORF">QE417_004560</name>
</gene>
<dbReference type="Proteomes" id="UP001258315">
    <property type="component" value="Unassembled WGS sequence"/>
</dbReference>
<feature type="signal peptide" evidence="2">
    <location>
        <begin position="1"/>
        <end position="22"/>
    </location>
</feature>
<evidence type="ECO:0000313" key="4">
    <source>
        <dbReference type="Proteomes" id="UP001258315"/>
    </source>
</evidence>
<evidence type="ECO:0000256" key="2">
    <source>
        <dbReference type="SAM" id="SignalP"/>
    </source>
</evidence>
<comment type="caution">
    <text evidence="3">The sequence shown here is derived from an EMBL/GenBank/DDBJ whole genome shotgun (WGS) entry which is preliminary data.</text>
</comment>
<protein>
    <submittedName>
        <fullName evidence="3">Uncharacterized protein</fullName>
    </submittedName>
</protein>
<sequence length="130" mass="15175">MKWLVRIFLPLSFILFCDLALSANSLQDSYIFAQTSLKKDKANGSNITKLTGRHKHKNHHNLPDEEFKDDSNESSSHKKIAERDNFACHFFYTRVAAINGHYLKTGYNLNRFPRYTTSNKLYRSISVFRI</sequence>
<feature type="compositionally biased region" description="Basic residues" evidence="1">
    <location>
        <begin position="51"/>
        <end position="60"/>
    </location>
</feature>
<reference evidence="4" key="1">
    <citation type="submission" date="2023-07" db="EMBL/GenBank/DDBJ databases">
        <title>Functional and genomic diversity of the sorghum phyllosphere microbiome.</title>
        <authorList>
            <person name="Shade A."/>
        </authorList>
    </citation>
    <scope>NUCLEOTIDE SEQUENCE [LARGE SCALE GENOMIC DNA]</scope>
    <source>
        <strain evidence="4">SORGH_AS_0422</strain>
    </source>
</reference>
<evidence type="ECO:0000313" key="3">
    <source>
        <dbReference type="EMBL" id="MDT3405488.1"/>
    </source>
</evidence>
<dbReference type="RefSeq" id="WP_311954108.1">
    <property type="nucleotide sequence ID" value="NZ_JAVLVU010000001.1"/>
</dbReference>
<name>A0ABU3H0E2_9SPHI</name>
<feature type="region of interest" description="Disordered" evidence="1">
    <location>
        <begin position="44"/>
        <end position="76"/>
    </location>
</feature>